<dbReference type="InterPro" id="IPR027414">
    <property type="entry name" value="GH95_N_dom"/>
</dbReference>
<name>A0A934RBV6_9BACT</name>
<organism evidence="2 3">
    <name type="scientific">Haloferula rosea</name>
    <dbReference type="NCBI Taxonomy" id="490093"/>
    <lineage>
        <taxon>Bacteria</taxon>
        <taxon>Pseudomonadati</taxon>
        <taxon>Verrucomicrobiota</taxon>
        <taxon>Verrucomicrobiia</taxon>
        <taxon>Verrucomicrobiales</taxon>
        <taxon>Verrucomicrobiaceae</taxon>
        <taxon>Haloferula</taxon>
    </lineage>
</organism>
<reference evidence="2" key="1">
    <citation type="submission" date="2021-01" db="EMBL/GenBank/DDBJ databases">
        <title>Modified the classification status of verrucomicrobia.</title>
        <authorList>
            <person name="Feng X."/>
        </authorList>
    </citation>
    <scope>NUCLEOTIDE SEQUENCE</scope>
    <source>
        <strain evidence="2">KCTC 22201</strain>
    </source>
</reference>
<dbReference type="RefSeq" id="WP_234044553.1">
    <property type="nucleotide sequence ID" value="NZ_JAENII010000004.1"/>
</dbReference>
<dbReference type="PANTHER" id="PTHR31084">
    <property type="entry name" value="ALPHA-L-FUCOSIDASE 2"/>
    <property type="match status" value="1"/>
</dbReference>
<dbReference type="GO" id="GO:0004560">
    <property type="term" value="F:alpha-L-fucosidase activity"/>
    <property type="evidence" value="ECO:0007669"/>
    <property type="project" value="InterPro"/>
</dbReference>
<dbReference type="Gene3D" id="2.60.120.260">
    <property type="entry name" value="Galactose-binding domain-like"/>
    <property type="match status" value="1"/>
</dbReference>
<comment type="caution">
    <text evidence="2">The sequence shown here is derived from an EMBL/GenBank/DDBJ whole genome shotgun (WGS) entry which is preliminary data.</text>
</comment>
<proteinExistence type="predicted"/>
<dbReference type="GO" id="GO:0005975">
    <property type="term" value="P:carbohydrate metabolic process"/>
    <property type="evidence" value="ECO:0007669"/>
    <property type="project" value="InterPro"/>
</dbReference>
<evidence type="ECO:0000313" key="3">
    <source>
        <dbReference type="Proteomes" id="UP000658278"/>
    </source>
</evidence>
<dbReference type="EMBL" id="JAENII010000004">
    <property type="protein sequence ID" value="MBK1826752.1"/>
    <property type="molecule type" value="Genomic_DNA"/>
</dbReference>
<dbReference type="InterPro" id="IPR008979">
    <property type="entry name" value="Galactose-bd-like_sf"/>
</dbReference>
<dbReference type="InterPro" id="IPR008928">
    <property type="entry name" value="6-hairpin_glycosidase_sf"/>
</dbReference>
<dbReference type="InterPro" id="IPR054363">
    <property type="entry name" value="GH95_cat"/>
</dbReference>
<dbReference type="Pfam" id="PF14498">
    <property type="entry name" value="Glyco_hyd_65N_2"/>
    <property type="match status" value="2"/>
</dbReference>
<dbReference type="PANTHER" id="PTHR31084:SF3">
    <property type="entry name" value="ALPHA-FUCOSIDASE A"/>
    <property type="match status" value="1"/>
</dbReference>
<dbReference type="Proteomes" id="UP000658278">
    <property type="component" value="Unassembled WGS sequence"/>
</dbReference>
<dbReference type="AlphaFoldDB" id="A0A934RBV6"/>
<dbReference type="InterPro" id="IPR000421">
    <property type="entry name" value="FA58C"/>
</dbReference>
<dbReference type="PROSITE" id="PS50022">
    <property type="entry name" value="FA58C_3"/>
    <property type="match status" value="1"/>
</dbReference>
<dbReference type="SUPFAM" id="SSF49785">
    <property type="entry name" value="Galactose-binding domain-like"/>
    <property type="match status" value="1"/>
</dbReference>
<dbReference type="InterPro" id="IPR012341">
    <property type="entry name" value="6hp_glycosidase-like_sf"/>
</dbReference>
<keyword evidence="2" id="KW-0378">Hydrolase</keyword>
<accession>A0A934RBV6</accession>
<dbReference type="Pfam" id="PF21307">
    <property type="entry name" value="Glyco_hydro_95_C"/>
    <property type="match status" value="1"/>
</dbReference>
<protein>
    <submittedName>
        <fullName evidence="2">Glycoside hydrolase N-terminal domain-containing protein</fullName>
    </submittedName>
</protein>
<keyword evidence="3" id="KW-1185">Reference proteome</keyword>
<dbReference type="Pfam" id="PF22124">
    <property type="entry name" value="Glyco_hydro_95_cat"/>
    <property type="match status" value="1"/>
</dbReference>
<evidence type="ECO:0000259" key="1">
    <source>
        <dbReference type="PROSITE" id="PS50022"/>
    </source>
</evidence>
<feature type="domain" description="F5/8 type C" evidence="1">
    <location>
        <begin position="83"/>
        <end position="244"/>
    </location>
</feature>
<evidence type="ECO:0000313" key="2">
    <source>
        <dbReference type="EMBL" id="MBK1826752.1"/>
    </source>
</evidence>
<dbReference type="Gene3D" id="1.50.10.10">
    <property type="match status" value="1"/>
</dbReference>
<dbReference type="InterPro" id="IPR049053">
    <property type="entry name" value="AFCA-like_C"/>
</dbReference>
<dbReference type="PIRSF" id="PIRSF007663">
    <property type="entry name" value="UCP007663"/>
    <property type="match status" value="1"/>
</dbReference>
<dbReference type="InterPro" id="IPR016518">
    <property type="entry name" value="Alpha-L-fucosidase"/>
</dbReference>
<dbReference type="Gene3D" id="2.70.98.50">
    <property type="entry name" value="putative glycoside hydrolase family protein from bacillus halodurans"/>
    <property type="match status" value="1"/>
</dbReference>
<gene>
    <name evidence="2" type="ORF">JIN81_06965</name>
</gene>
<sequence>MKTLWMLLPALVSLKSSADERPLVLRFDEPSAHWERHGLPIGNGALGAVLMGGVPTAEMQFNVDSLWTGDENPGGSYDLGDQARPNTFGTYQNFGSVIFEQAGGDKAVTVRSQNGPGTSNAPDQSVAQSVDGDPRTKWCVIHHDQPLVWVADLGEAKELSGYAFVSGNDMPKRDPAAWTVAGSDDGKVWRTLDEQREVAPIDGRGKSATYGISKPASHRYVRFSFTPRKNTTHFQVAEIQLKGIPLAARSAVPENYRRQLDLRLARHTTQWSEGGVTFTREAIASHPAGVVAWRLGADQAGKLTGNLRFKGAHPQWEKSESTRDGLKLIGTLPNGLRYAARLQVIAKGGTSTSKDGRFSIEGCDEVLVLLAADTNYVMDRKAGWMKGDPMKVVDERLAKASAQSWEQLRAEHEADHRRLFDRVSLDLGASAPEVAGKPINLRIKAYRDQARDLPRPCLDPELEAMLFQYGRYLLIGSSRRGTLPANLQGIWCNSNKPAWASDYHSNINLQMNYWLAETANLPELADPLFDLLTAGAPVYREHTALEYGADTEGFVTRMSINPFGGTGWNWNIEGTAWLSQHFWEHYQFSLDEDFLKETAWPWMRDVSLFWLGRLKELPDGQLVVPNAWSHEHGPHEDGTAHAQQLMWDLFSSTLSAAEILELDPALQARLRETLDKLYGPKIGSWGQLMEWMEEKPELEKGNHRHTSHLFAVHPGNQITLQDHPELAEAARVSLTKRGEVGDSRRSWTWAWRTALWSRLGQPDRAHGCVAGLLAYNTLDNLWTTHPPFQIDGNFGITAGMIEMLLQSHAGVISLLPALPEAYPAGSAKGLRARGDVVVNLDWEAGTLKSASLTSSVSQTVRIQLPGEAEVRKVELIAGQPHTVGRP</sequence>
<dbReference type="SUPFAM" id="SSF48208">
    <property type="entry name" value="Six-hairpin glycosidases"/>
    <property type="match status" value="1"/>
</dbReference>